<name>A0A0J9S9P2_PLAVI</name>
<evidence type="ECO:0000313" key="2">
    <source>
        <dbReference type="EMBL" id="KMZ79411.1"/>
    </source>
</evidence>
<dbReference type="EMBL" id="KQ234337">
    <property type="protein sequence ID" value="KMZ79411.1"/>
    <property type="molecule type" value="Genomic_DNA"/>
</dbReference>
<protein>
    <submittedName>
        <fullName evidence="2">Uncharacterized protein</fullName>
    </submittedName>
</protein>
<dbReference type="Proteomes" id="UP000053562">
    <property type="component" value="Unassembled WGS sequence"/>
</dbReference>
<evidence type="ECO:0000256" key="1">
    <source>
        <dbReference type="SAM" id="MobiDB-lite"/>
    </source>
</evidence>
<organism evidence="2 3">
    <name type="scientific">Plasmodium vivax India VII</name>
    <dbReference type="NCBI Taxonomy" id="1077284"/>
    <lineage>
        <taxon>Eukaryota</taxon>
        <taxon>Sar</taxon>
        <taxon>Alveolata</taxon>
        <taxon>Apicomplexa</taxon>
        <taxon>Aconoidasida</taxon>
        <taxon>Haemosporida</taxon>
        <taxon>Plasmodiidae</taxon>
        <taxon>Plasmodium</taxon>
        <taxon>Plasmodium (Plasmodium)</taxon>
    </lineage>
</organism>
<feature type="compositionally biased region" description="Acidic residues" evidence="1">
    <location>
        <begin position="308"/>
        <end position="329"/>
    </location>
</feature>
<gene>
    <name evidence="2" type="ORF">PVIIG_04087</name>
</gene>
<reference evidence="2 3" key="1">
    <citation type="submission" date="2011-08" db="EMBL/GenBank/DDBJ databases">
        <title>The Genome Sequence of Plasmodium vivax India VII.</title>
        <authorList>
            <consortium name="The Broad Institute Genome Sequencing Platform"/>
            <consortium name="The Broad Institute Genome Sequencing Center for Infectious Disease"/>
            <person name="Neafsey D."/>
            <person name="Carlton J."/>
            <person name="Barnwell J."/>
            <person name="Collins W."/>
            <person name="Escalante A."/>
            <person name="Mullikin J."/>
            <person name="Saul A."/>
            <person name="Guigo R."/>
            <person name="Camara F."/>
            <person name="Young S.K."/>
            <person name="Zeng Q."/>
            <person name="Gargeya S."/>
            <person name="Fitzgerald M."/>
            <person name="Haas B."/>
            <person name="Abouelleil A."/>
            <person name="Alvarado L."/>
            <person name="Arachchi H.M."/>
            <person name="Berlin A."/>
            <person name="Brown A."/>
            <person name="Chapman S.B."/>
            <person name="Chen Z."/>
            <person name="Dunbar C."/>
            <person name="Freedman E."/>
            <person name="Gearin G."/>
            <person name="Gellesch M."/>
            <person name="Goldberg J."/>
            <person name="Griggs A."/>
            <person name="Gujja S."/>
            <person name="Heiman D."/>
            <person name="Howarth C."/>
            <person name="Larson L."/>
            <person name="Lui A."/>
            <person name="MacDonald P.J.P."/>
            <person name="Montmayeur A."/>
            <person name="Murphy C."/>
            <person name="Neiman D."/>
            <person name="Pearson M."/>
            <person name="Priest M."/>
            <person name="Roberts A."/>
            <person name="Saif S."/>
            <person name="Shea T."/>
            <person name="Shenoy N."/>
            <person name="Sisk P."/>
            <person name="Stolte C."/>
            <person name="Sykes S."/>
            <person name="Wortman J."/>
            <person name="Nusbaum C."/>
            <person name="Birren B."/>
        </authorList>
    </citation>
    <scope>NUCLEOTIDE SEQUENCE [LARGE SCALE GENOMIC DNA]</scope>
    <source>
        <strain evidence="2 3">India VII</strain>
    </source>
</reference>
<dbReference type="AlphaFoldDB" id="A0A0J9S9P2"/>
<feature type="region of interest" description="Disordered" evidence="1">
    <location>
        <begin position="140"/>
        <end position="173"/>
    </location>
</feature>
<evidence type="ECO:0000313" key="3">
    <source>
        <dbReference type="Proteomes" id="UP000053562"/>
    </source>
</evidence>
<proteinExistence type="predicted"/>
<dbReference type="OrthoDB" id="378045at2759"/>
<feature type="region of interest" description="Disordered" evidence="1">
    <location>
        <begin position="288"/>
        <end position="350"/>
    </location>
</feature>
<sequence>MTLPTSETPIKLVLTNSNRHKSTEEALQFFCEEEETHQERGISQGSHADYPPTDDANGIAEELLGELLYIGVIIKHANKLHSKESIKNWLKRSANYHVRVDIVFVSDNGVEASALAYKFHLQEENYFDGEQRRVHRRVLARRRGSPHNGGDPSDGVEKNQEKNAPTSGTPPGEIAWQVDQERVLFPLDSHKQACDEMEDSLLATEQYQVEGVIYFLELPLTISQRYLNEKLLVKVQLSESSKADTWKSGNCFLNDKQVNDLRRIFTYPSLLLSNVRWSSTFTSGMALEGGKKRKKKRNTEGSGAVGGGDDDDDDDNDSDDGDDDDDDQDGDRGDQGDPFPHSGEDVRSFPPSVDMHSICRGINKLEEHVHSASYANRGFKKISLTKPIVVTKPLNIKCTIMEPYLHLEIENVTKQNSVHIHELFSRSVHIDSRDPFPFSLLPEETYSLYLPIVSFAQELSQRSSQDRERMRGSQRSSIYSADVSSGLQNTLHGIDAGASLYNPFFLGAEGGAPHQMGKRRSSDAHQRASQLADVTKRLKNRNQISCVPFEDKNKRLSFHCQSDKSIITLSVKWSIDDTPDNCIWSQYCMEVEMPTPHSFSLEVSFVKEINSSSVLMAVFSFYNSHHEDIDILIEMQDESATLNNDVHSSLISFSSLIHVGVIKPFQRRSVSVRMLAIMFGVHNVPFVKIVNRLNDAAFYVDLGSILVTE</sequence>
<accession>A0A0J9S9P2</accession>